<name>A0A1E3J1Y8_9TREE</name>
<reference evidence="1 2" key="1">
    <citation type="submission" date="2016-06" db="EMBL/GenBank/DDBJ databases">
        <title>Evolution of pathogenesis and genome organization in the Tremellales.</title>
        <authorList>
            <person name="Cuomo C."/>
            <person name="Litvintseva A."/>
            <person name="Heitman J."/>
            <person name="Chen Y."/>
            <person name="Sun S."/>
            <person name="Springer D."/>
            <person name="Dromer F."/>
            <person name="Young S."/>
            <person name="Zeng Q."/>
            <person name="Chapman S."/>
            <person name="Gujja S."/>
            <person name="Saif S."/>
            <person name="Birren B."/>
        </authorList>
    </citation>
    <scope>NUCLEOTIDE SEQUENCE [LARGE SCALE GENOMIC DNA]</scope>
    <source>
        <strain evidence="1 2">CBS 7118</strain>
    </source>
</reference>
<keyword evidence="2" id="KW-1185">Reference proteome</keyword>
<protein>
    <submittedName>
        <fullName evidence="1">Uncharacterized protein</fullName>
    </submittedName>
</protein>
<dbReference type="AlphaFoldDB" id="A0A1E3J1Y8"/>
<accession>A0A1E3J1Y8</accession>
<dbReference type="RefSeq" id="XP_019030954.1">
    <property type="nucleotide sequence ID" value="XM_019176922.1"/>
</dbReference>
<dbReference type="GeneID" id="30194029"/>
<evidence type="ECO:0000313" key="1">
    <source>
        <dbReference type="EMBL" id="ODN94675.1"/>
    </source>
</evidence>
<proteinExistence type="predicted"/>
<gene>
    <name evidence="1" type="ORF">L198_04816</name>
</gene>
<dbReference type="Proteomes" id="UP000094819">
    <property type="component" value="Unassembled WGS sequence"/>
</dbReference>
<sequence>MAGIFPELPEPFKATEGRVERLQHVDAKAQFAEDIERARESASKPWAGWDVRGWKFRIRPKK</sequence>
<organism evidence="1 2">
    <name type="scientific">Cryptococcus wingfieldii CBS 7118</name>
    <dbReference type="NCBI Taxonomy" id="1295528"/>
    <lineage>
        <taxon>Eukaryota</taxon>
        <taxon>Fungi</taxon>
        <taxon>Dikarya</taxon>
        <taxon>Basidiomycota</taxon>
        <taxon>Agaricomycotina</taxon>
        <taxon>Tremellomycetes</taxon>
        <taxon>Tremellales</taxon>
        <taxon>Cryptococcaceae</taxon>
        <taxon>Cryptococcus</taxon>
    </lineage>
</organism>
<dbReference type="EMBL" id="AWGH01000014">
    <property type="protein sequence ID" value="ODN94675.1"/>
    <property type="molecule type" value="Genomic_DNA"/>
</dbReference>
<evidence type="ECO:0000313" key="2">
    <source>
        <dbReference type="Proteomes" id="UP000094819"/>
    </source>
</evidence>
<comment type="caution">
    <text evidence="1">The sequence shown here is derived from an EMBL/GenBank/DDBJ whole genome shotgun (WGS) entry which is preliminary data.</text>
</comment>